<organism evidence="3 4">
    <name type="scientific">Acrasis kona</name>
    <dbReference type="NCBI Taxonomy" id="1008807"/>
    <lineage>
        <taxon>Eukaryota</taxon>
        <taxon>Discoba</taxon>
        <taxon>Heterolobosea</taxon>
        <taxon>Tetramitia</taxon>
        <taxon>Eutetramitia</taxon>
        <taxon>Acrasidae</taxon>
        <taxon>Acrasis</taxon>
    </lineage>
</organism>
<dbReference type="PROSITE" id="PS51420">
    <property type="entry name" value="RHO"/>
    <property type="match status" value="1"/>
</dbReference>
<evidence type="ECO:0000256" key="2">
    <source>
        <dbReference type="ARBA" id="ARBA00023134"/>
    </source>
</evidence>
<keyword evidence="2" id="KW-0342">GTP-binding</keyword>
<dbReference type="Proteomes" id="UP001431209">
    <property type="component" value="Unassembled WGS sequence"/>
</dbReference>
<dbReference type="GO" id="GO:0016020">
    <property type="term" value="C:membrane"/>
    <property type="evidence" value="ECO:0007669"/>
    <property type="project" value="InterPro"/>
</dbReference>
<gene>
    <name evidence="3" type="ORF">AKO1_014830</name>
</gene>
<dbReference type="SMART" id="SM00173">
    <property type="entry name" value="RAS"/>
    <property type="match status" value="1"/>
</dbReference>
<dbReference type="PRINTS" id="PR00449">
    <property type="entry name" value="RASTRNSFRMNG"/>
</dbReference>
<keyword evidence="1" id="KW-0547">Nucleotide-binding</keyword>
<dbReference type="NCBIfam" id="TIGR00231">
    <property type="entry name" value="small_GTP"/>
    <property type="match status" value="1"/>
</dbReference>
<proteinExistence type="predicted"/>
<keyword evidence="4" id="KW-1185">Reference proteome</keyword>
<dbReference type="InterPro" id="IPR020849">
    <property type="entry name" value="Small_GTPase_Ras-type"/>
</dbReference>
<dbReference type="GO" id="GO:0005525">
    <property type="term" value="F:GTP binding"/>
    <property type="evidence" value="ECO:0007669"/>
    <property type="project" value="UniProtKB-KW"/>
</dbReference>
<dbReference type="SMART" id="SM00174">
    <property type="entry name" value="RHO"/>
    <property type="match status" value="1"/>
</dbReference>
<dbReference type="EMBL" id="JAOPGA020000943">
    <property type="protein sequence ID" value="KAL0483177.1"/>
    <property type="molecule type" value="Genomic_DNA"/>
</dbReference>
<dbReference type="InterPro" id="IPR001806">
    <property type="entry name" value="Small_GTPase"/>
</dbReference>
<dbReference type="SMART" id="SM00175">
    <property type="entry name" value="RAB"/>
    <property type="match status" value="1"/>
</dbReference>
<evidence type="ECO:0000256" key="1">
    <source>
        <dbReference type="ARBA" id="ARBA00022741"/>
    </source>
</evidence>
<dbReference type="InterPro" id="IPR027417">
    <property type="entry name" value="P-loop_NTPase"/>
</dbReference>
<name>A0AAW2Z1M7_9EUKA</name>
<dbReference type="Pfam" id="PF00071">
    <property type="entry name" value="Ras"/>
    <property type="match status" value="1"/>
</dbReference>
<dbReference type="InterPro" id="IPR005225">
    <property type="entry name" value="Small_GTP-bd"/>
</dbReference>
<dbReference type="PROSITE" id="PS51421">
    <property type="entry name" value="RAS"/>
    <property type="match status" value="1"/>
</dbReference>
<dbReference type="PROSITE" id="PS51419">
    <property type="entry name" value="RAB"/>
    <property type="match status" value="1"/>
</dbReference>
<dbReference type="SUPFAM" id="SSF52540">
    <property type="entry name" value="P-loop containing nucleoside triphosphate hydrolases"/>
    <property type="match status" value="1"/>
</dbReference>
<dbReference type="Gene3D" id="3.40.50.300">
    <property type="entry name" value="P-loop containing nucleotide triphosphate hydrolases"/>
    <property type="match status" value="1"/>
</dbReference>
<accession>A0AAW2Z1M7</accession>
<dbReference type="PANTHER" id="PTHR24070">
    <property type="entry name" value="RAS, DI-RAS, AND RHEB FAMILY MEMBERS OF SMALL GTPASE SUPERFAMILY"/>
    <property type="match status" value="1"/>
</dbReference>
<sequence>MNDDVLGYVASFVNPEVKEVLQYELVSRQFRKIFEGDVVWSGIWSYNNLSEIIDQNFKFCFSQIYLYLKANAKKRKNSNDPIKIVLFGPAFSGKSSLVVRFIVDAFLESYDYTIEDAYSKSVTVLGEEVLLYILDTSGLNDFASLRQNWIRFTEYILLCYDCQSQESFTECREQNYKFVSQSIKDCVVQPNLKLHVVECKRDTPKRTTCVDQEQGILFAESIGASFTSTSALSRTNVVEVFKSVAVDSMIPQEIFEKLKKGEVIYHCKKKKKESYNKCSIISCQRGCLYT</sequence>
<comment type="caution">
    <text evidence="3">The sequence shown here is derived from an EMBL/GenBank/DDBJ whole genome shotgun (WGS) entry which is preliminary data.</text>
</comment>
<dbReference type="GO" id="GO:0003924">
    <property type="term" value="F:GTPase activity"/>
    <property type="evidence" value="ECO:0007669"/>
    <property type="project" value="InterPro"/>
</dbReference>
<dbReference type="AlphaFoldDB" id="A0AAW2Z1M7"/>
<evidence type="ECO:0000313" key="4">
    <source>
        <dbReference type="Proteomes" id="UP001431209"/>
    </source>
</evidence>
<protein>
    <submittedName>
        <fullName evidence="3">Ras-related protein Ral</fullName>
    </submittedName>
</protein>
<dbReference type="GO" id="GO:0007165">
    <property type="term" value="P:signal transduction"/>
    <property type="evidence" value="ECO:0007669"/>
    <property type="project" value="InterPro"/>
</dbReference>
<reference evidence="3 4" key="1">
    <citation type="submission" date="2024-03" db="EMBL/GenBank/DDBJ databases">
        <title>The Acrasis kona genome and developmental transcriptomes reveal deep origins of eukaryotic multicellular pathways.</title>
        <authorList>
            <person name="Sheikh S."/>
            <person name="Fu C.-J."/>
            <person name="Brown M.W."/>
            <person name="Baldauf S.L."/>
        </authorList>
    </citation>
    <scope>NUCLEOTIDE SEQUENCE [LARGE SCALE GENOMIC DNA]</scope>
    <source>
        <strain evidence="3 4">ATCC MYA-3509</strain>
    </source>
</reference>
<evidence type="ECO:0000313" key="3">
    <source>
        <dbReference type="EMBL" id="KAL0483177.1"/>
    </source>
</evidence>